<keyword evidence="1" id="KW-0812">Transmembrane</keyword>
<dbReference type="AlphaFoldDB" id="A0AAW5CBH5"/>
<reference evidence="3" key="2">
    <citation type="submission" date="2023-01" db="EMBL/GenBank/DDBJ databases">
        <title>Human gut microbiome strain richness.</title>
        <authorList>
            <person name="Chen-Liaw A."/>
        </authorList>
    </citation>
    <scope>NUCLEOTIDE SEQUENCE</scope>
    <source>
        <strain evidence="3">RTP21484st1_B7_RTP21484_190118</strain>
    </source>
</reference>
<dbReference type="PANTHER" id="PTHR36434">
    <property type="entry name" value="MEMBRANE PROTEASE YUGP-RELATED"/>
    <property type="match status" value="1"/>
</dbReference>
<dbReference type="Proteomes" id="UP001199750">
    <property type="component" value="Unassembled WGS sequence"/>
</dbReference>
<protein>
    <submittedName>
        <fullName evidence="2">Zinc metallopeptidase</fullName>
    </submittedName>
</protein>
<evidence type="ECO:0000313" key="4">
    <source>
        <dbReference type="Proteomes" id="UP001199750"/>
    </source>
</evidence>
<dbReference type="PANTHER" id="PTHR36434:SF1">
    <property type="entry name" value="MEMBRANE PROTEASE YUGP-RELATED"/>
    <property type="match status" value="1"/>
</dbReference>
<name>A0AAW5CBH5_9BACT</name>
<keyword evidence="1" id="KW-0472">Membrane</keyword>
<accession>A0AAW5CBH5</accession>
<evidence type="ECO:0000313" key="3">
    <source>
        <dbReference type="EMBL" id="MDB9223563.1"/>
    </source>
</evidence>
<keyword evidence="1" id="KW-1133">Transmembrane helix</keyword>
<dbReference type="RefSeq" id="WP_013612391.1">
    <property type="nucleotide sequence ID" value="NZ_BAABYK010000001.1"/>
</dbReference>
<dbReference type="EMBL" id="JAQMRD010000013">
    <property type="protein sequence ID" value="MDB9223563.1"/>
    <property type="molecule type" value="Genomic_DNA"/>
</dbReference>
<feature type="transmembrane region" description="Helical" evidence="1">
    <location>
        <begin position="209"/>
        <end position="231"/>
    </location>
</feature>
<sequence length="235" mass="26178">MENTTMFGGSLWIWVIFIGFTVISWLISHQLKSRFQKYSKIPTANGMTGRDVVEKMLRDNGVTGVKIGSVEGMLTDHYNPVNKTINLSRDVYYGNSIAAAAVAAHETGHALQHAKGYSMLKLRSTLVPAVEFASHWVQWILLAGILMVNSFPGLLLVGIGLFAIMTLFSFVTLPVEIDASHRALAWLRNSGITDYQTQGYAFDALKWAAYTYVIAALSSLATLLYYIMIYLNRRD</sequence>
<proteinExistence type="predicted"/>
<reference evidence="2" key="1">
    <citation type="submission" date="2022-01" db="EMBL/GenBank/DDBJ databases">
        <title>Collection of gut derived symbiotic bacterial strains cultured from healthy donors.</title>
        <authorList>
            <person name="Lin H."/>
            <person name="Kohout C."/>
            <person name="Waligurski E."/>
            <person name="Pamer E.G."/>
        </authorList>
    </citation>
    <scope>NUCLEOTIDE SEQUENCE</scope>
    <source>
        <strain evidence="2">DFI.1.149</strain>
    </source>
</reference>
<evidence type="ECO:0000256" key="1">
    <source>
        <dbReference type="SAM" id="Phobius"/>
    </source>
</evidence>
<organism evidence="2 4">
    <name type="scientific">Odoribacter splanchnicus</name>
    <dbReference type="NCBI Taxonomy" id="28118"/>
    <lineage>
        <taxon>Bacteria</taxon>
        <taxon>Pseudomonadati</taxon>
        <taxon>Bacteroidota</taxon>
        <taxon>Bacteroidia</taxon>
        <taxon>Bacteroidales</taxon>
        <taxon>Odoribacteraceae</taxon>
        <taxon>Odoribacter</taxon>
    </lineage>
</organism>
<evidence type="ECO:0000313" key="2">
    <source>
        <dbReference type="EMBL" id="MCG4962258.1"/>
    </source>
</evidence>
<feature type="transmembrane region" description="Helical" evidence="1">
    <location>
        <begin position="139"/>
        <end position="165"/>
    </location>
</feature>
<dbReference type="Proteomes" id="UP001212263">
    <property type="component" value="Unassembled WGS sequence"/>
</dbReference>
<dbReference type="GeneID" id="61275433"/>
<comment type="caution">
    <text evidence="2">The sequence shown here is derived from an EMBL/GenBank/DDBJ whole genome shotgun (WGS) entry which is preliminary data.</text>
</comment>
<gene>
    <name evidence="2" type="ORF">L0P03_20790</name>
    <name evidence="3" type="ORF">PN645_11155</name>
</gene>
<dbReference type="Pfam" id="PF04298">
    <property type="entry name" value="Zn_peptidase_2"/>
    <property type="match status" value="1"/>
</dbReference>
<dbReference type="EMBL" id="JAKNDN010000067">
    <property type="protein sequence ID" value="MCG4962258.1"/>
    <property type="molecule type" value="Genomic_DNA"/>
</dbReference>
<feature type="transmembrane region" description="Helical" evidence="1">
    <location>
        <begin position="6"/>
        <end position="27"/>
    </location>
</feature>
<dbReference type="InterPro" id="IPR007395">
    <property type="entry name" value="Zn_peptidase_2"/>
</dbReference>